<feature type="domain" description="VOC" evidence="3">
    <location>
        <begin position="286"/>
        <end position="405"/>
    </location>
</feature>
<dbReference type="InterPro" id="IPR043700">
    <property type="entry name" value="DSD"/>
</dbReference>
<evidence type="ECO:0000313" key="4">
    <source>
        <dbReference type="EMBL" id="MBB3925616.1"/>
    </source>
</evidence>
<keyword evidence="1 2" id="KW-0479">Metal-binding</keyword>
<dbReference type="InterPro" id="IPR029068">
    <property type="entry name" value="Glyas_Bleomycin-R_OHBP_Dase"/>
</dbReference>
<protein>
    <recommendedName>
        <fullName evidence="2">3-dehydroshikimate dehydratase</fullName>
        <shortName evidence="2">DSD</shortName>
        <ecNumber evidence="2">4.2.1.118</ecNumber>
    </recommendedName>
</protein>
<comment type="cofactor">
    <cofactor evidence="2">
        <name>a divalent metal cation</name>
        <dbReference type="ChEBI" id="CHEBI:60240"/>
    </cofactor>
</comment>
<keyword evidence="4" id="KW-0223">Dioxygenase</keyword>
<dbReference type="GO" id="GO:0046279">
    <property type="term" value="P:3,4-dihydroxybenzoate biosynthetic process"/>
    <property type="evidence" value="ECO:0007669"/>
    <property type="project" value="UniProtKB-UniRule"/>
</dbReference>
<comment type="function">
    <text evidence="2">Catalyzes the conversion of 3-dehydroshikimate to protocatechuate (3,4-dihydroxybenzoate), a common intermediate of quinate and shikimate degradation pathways.</text>
</comment>
<feature type="binding site" evidence="2">
    <location>
        <position position="588"/>
    </location>
    <ligand>
        <name>Mg(2+)</name>
        <dbReference type="ChEBI" id="CHEBI:18420"/>
    </ligand>
</feature>
<dbReference type="Proteomes" id="UP000571950">
    <property type="component" value="Unassembled WGS sequence"/>
</dbReference>
<feature type="binding site" evidence="2">
    <location>
        <position position="432"/>
    </location>
    <ligand>
        <name>Mg(2+)</name>
        <dbReference type="ChEBI" id="CHEBI:18420"/>
    </ligand>
</feature>
<feature type="domain" description="VOC" evidence="3">
    <location>
        <begin position="429"/>
        <end position="576"/>
    </location>
</feature>
<dbReference type="CDD" id="cd08342">
    <property type="entry name" value="HPPD_N_like"/>
    <property type="match status" value="1"/>
</dbReference>
<dbReference type="Gene3D" id="3.10.180.10">
    <property type="entry name" value="2,3-Dihydroxybiphenyl 1,2-Dioxygenase, domain 1"/>
    <property type="match status" value="2"/>
</dbReference>
<feature type="binding site" evidence="2">
    <location>
        <position position="510"/>
    </location>
    <ligand>
        <name>Mg(2+)</name>
        <dbReference type="ChEBI" id="CHEBI:18420"/>
    </ligand>
</feature>
<feature type="binding site" evidence="2">
    <location>
        <position position="239"/>
    </location>
    <ligand>
        <name>a divalent metal cation</name>
        <dbReference type="ChEBI" id="CHEBI:60240"/>
        <note>catalytic</note>
    </ligand>
</feature>
<organism evidence="4 5">
    <name type="scientific">Sphingobium jiangsuense</name>
    <dbReference type="NCBI Taxonomy" id="870476"/>
    <lineage>
        <taxon>Bacteria</taxon>
        <taxon>Pseudomonadati</taxon>
        <taxon>Pseudomonadota</taxon>
        <taxon>Alphaproteobacteria</taxon>
        <taxon>Sphingomonadales</taxon>
        <taxon>Sphingomonadaceae</taxon>
        <taxon>Sphingobium</taxon>
    </lineage>
</organism>
<dbReference type="PROSITE" id="PS51819">
    <property type="entry name" value="VOC"/>
    <property type="match status" value="2"/>
</dbReference>
<comment type="pathway">
    <text evidence="2">Aromatic compound metabolism; 3,4-dihydroxybenzoate biosynthesis.</text>
</comment>
<dbReference type="GO" id="GO:0046565">
    <property type="term" value="F:3-dehydroshikimate dehydratase activity"/>
    <property type="evidence" value="ECO:0007669"/>
    <property type="project" value="UniProtKB-UniRule"/>
</dbReference>
<dbReference type="EC" id="4.2.1.118" evidence="2"/>
<feature type="binding site" evidence="2">
    <location>
        <position position="134"/>
    </location>
    <ligand>
        <name>a divalent metal cation</name>
        <dbReference type="ChEBI" id="CHEBI:60240"/>
        <note>catalytic</note>
    </ligand>
</feature>
<keyword evidence="4" id="KW-0670">Pyruvate</keyword>
<dbReference type="Pfam" id="PF14696">
    <property type="entry name" value="Glyoxalase_5"/>
    <property type="match status" value="1"/>
</dbReference>
<dbReference type="InterPro" id="IPR041736">
    <property type="entry name" value="4OHPhenylPyrv_dOase_N"/>
</dbReference>
<evidence type="ECO:0000256" key="2">
    <source>
        <dbReference type="HAMAP-Rule" id="MF_02238"/>
    </source>
</evidence>
<accession>A0A7W6FP02</accession>
<sequence>MLKSIATVCVSGTLDQKLAAIAGAGFRAVEIFEPDLIGYPGTPRDVARMMADLGLACVLYQPFRDFEGMPEPLRARAFDRAERKFDLMGELGTDRILVCSNCSPHALPDRGRIVADFAELGERAAKRGIVVGYEALAWGRHINDHRQVWDIVKAVDHPNIGILLDSFHSLSRAIPIESLADIDGGKIAFVQLADAPRLDMGLLYWSRHFRCLPGQGDMRIADYTAALLKAGYRGPLSLEIFNDRFRASSSSLVAHDAWRSLTATIEDARRINGEAPALPARAHIRGTEFIEFALSDEESERLVPMLRALGFRHTGRHRNKAVDRWQQGGVNLVLNREHHGFAHSYRLTHGASICALGLRVEDVTAVLDRAASLDIARFDQDPGPGNLAIPALRGVGGSLLYLVEDGGADAIWAQEFEPVEAPGPALLQGIDHIAASVDVDEYLSWQLFWTSLFEVEKQEELDILDPGGVVQSRAITAADGSFRVTINASGGRNTLSSRFVHHGFGAGFQHIAFSTADIFGAAGQLGREGLPVMEVPPNYYPDLAARFGLEEEALAALCGAGLLYDEDEAGHRYWQLYSRAFDKRFFFEIVQRQDYRGFGASNAPVRLAAQSRYRDPVLD</sequence>
<keyword evidence="2" id="KW-0456">Lyase</keyword>
<dbReference type="EMBL" id="JACIDT010000003">
    <property type="protein sequence ID" value="MBB3925616.1"/>
    <property type="molecule type" value="Genomic_DNA"/>
</dbReference>
<dbReference type="SUPFAM" id="SSF51658">
    <property type="entry name" value="Xylose isomerase-like"/>
    <property type="match status" value="1"/>
</dbReference>
<dbReference type="SUPFAM" id="SSF54593">
    <property type="entry name" value="Glyoxalase/Bleomycin resistance protein/Dihydroxybiphenyl dioxygenase"/>
    <property type="match status" value="1"/>
</dbReference>
<dbReference type="AlphaFoldDB" id="A0A7W6FP02"/>
<dbReference type="PANTHER" id="PTHR12110">
    <property type="entry name" value="HYDROXYPYRUVATE ISOMERASE"/>
    <property type="match status" value="1"/>
</dbReference>
<comment type="caution">
    <text evidence="4">The sequence shown here is derived from an EMBL/GenBank/DDBJ whole genome shotgun (WGS) entry which is preliminary data.</text>
</comment>
<proteinExistence type="inferred from homology"/>
<evidence type="ECO:0000259" key="3">
    <source>
        <dbReference type="PROSITE" id="PS51819"/>
    </source>
</evidence>
<reference evidence="4 5" key="1">
    <citation type="submission" date="2020-08" db="EMBL/GenBank/DDBJ databases">
        <title>Genomic Encyclopedia of Type Strains, Phase IV (KMG-IV): sequencing the most valuable type-strain genomes for metagenomic binning, comparative biology and taxonomic classification.</title>
        <authorList>
            <person name="Goeker M."/>
        </authorList>
    </citation>
    <scope>NUCLEOTIDE SEQUENCE [LARGE SCALE GENOMIC DNA]</scope>
    <source>
        <strain evidence="4 5">DSM 26189</strain>
    </source>
</reference>
<feature type="binding site" evidence="2">
    <location>
        <position position="191"/>
    </location>
    <ligand>
        <name>a divalent metal cation</name>
        <dbReference type="ChEBI" id="CHEBI:60240"/>
        <note>catalytic</note>
    </ligand>
</feature>
<dbReference type="GO" id="GO:0051213">
    <property type="term" value="F:dioxygenase activity"/>
    <property type="evidence" value="ECO:0007669"/>
    <property type="project" value="UniProtKB-KW"/>
</dbReference>
<dbReference type="GO" id="GO:0046872">
    <property type="term" value="F:metal ion binding"/>
    <property type="evidence" value="ECO:0007669"/>
    <property type="project" value="UniProtKB-UniRule"/>
</dbReference>
<dbReference type="HAMAP" id="MF_02238">
    <property type="entry name" value="DSD"/>
    <property type="match status" value="1"/>
</dbReference>
<dbReference type="InterPro" id="IPR037523">
    <property type="entry name" value="VOC_core"/>
</dbReference>
<dbReference type="InterPro" id="IPR050312">
    <property type="entry name" value="IolE/XylAMocC-like"/>
</dbReference>
<dbReference type="PANTHER" id="PTHR12110:SF21">
    <property type="entry name" value="XYLOSE ISOMERASE-LIKE TIM BARREL DOMAIN-CONTAINING PROTEIN"/>
    <property type="match status" value="1"/>
</dbReference>
<dbReference type="InterPro" id="IPR036237">
    <property type="entry name" value="Xyl_isomerase-like_sf"/>
</dbReference>
<keyword evidence="4" id="KW-0560">Oxidoreductase</keyword>
<evidence type="ECO:0000256" key="1">
    <source>
        <dbReference type="ARBA" id="ARBA00022723"/>
    </source>
</evidence>
<evidence type="ECO:0000313" key="5">
    <source>
        <dbReference type="Proteomes" id="UP000571950"/>
    </source>
</evidence>
<dbReference type="RefSeq" id="WP_188071144.1">
    <property type="nucleotide sequence ID" value="NZ_BSPS01000063.1"/>
</dbReference>
<dbReference type="Pfam" id="PF01261">
    <property type="entry name" value="AP_endonuc_2"/>
    <property type="match status" value="1"/>
</dbReference>
<dbReference type="InterPro" id="IPR013022">
    <property type="entry name" value="Xyl_isomerase-like_TIM-brl"/>
</dbReference>
<comment type="similarity">
    <text evidence="2">Belongs to the bacterial two-domain DSD family.</text>
</comment>
<dbReference type="Gene3D" id="3.20.20.150">
    <property type="entry name" value="Divalent-metal-dependent TIM barrel enzymes"/>
    <property type="match status" value="1"/>
</dbReference>
<keyword evidence="5" id="KW-1185">Reference proteome</keyword>
<feature type="binding site" evidence="2">
    <location>
        <position position="165"/>
    </location>
    <ligand>
        <name>a divalent metal cation</name>
        <dbReference type="ChEBI" id="CHEBI:60240"/>
        <note>catalytic</note>
    </ligand>
</feature>
<gene>
    <name evidence="4" type="ORF">GGR43_001329</name>
</gene>
<comment type="catalytic activity">
    <reaction evidence="2">
        <text>3-dehydroshikimate = 3,4-dihydroxybenzoate + H2O</text>
        <dbReference type="Rhea" id="RHEA:24848"/>
        <dbReference type="ChEBI" id="CHEBI:15377"/>
        <dbReference type="ChEBI" id="CHEBI:16630"/>
        <dbReference type="ChEBI" id="CHEBI:36241"/>
        <dbReference type="EC" id="4.2.1.118"/>
    </reaction>
</comment>
<name>A0A7W6FP02_9SPHN</name>
<dbReference type="UniPathway" id="UPA00088"/>